<dbReference type="Proteomes" id="UP000533080">
    <property type="component" value="Unassembled WGS sequence"/>
</dbReference>
<dbReference type="AlphaFoldDB" id="A0A7Y4IMH9"/>
<evidence type="ECO:0000313" key="3">
    <source>
        <dbReference type="Proteomes" id="UP000533080"/>
    </source>
</evidence>
<organism evidence="2 3">
    <name type="scientific">Myxococcus xanthus</name>
    <dbReference type="NCBI Taxonomy" id="34"/>
    <lineage>
        <taxon>Bacteria</taxon>
        <taxon>Pseudomonadati</taxon>
        <taxon>Myxococcota</taxon>
        <taxon>Myxococcia</taxon>
        <taxon>Myxococcales</taxon>
        <taxon>Cystobacterineae</taxon>
        <taxon>Myxococcaceae</taxon>
        <taxon>Myxococcus</taxon>
    </lineage>
</organism>
<dbReference type="SUPFAM" id="SSF53474">
    <property type="entry name" value="alpha/beta-Hydrolases"/>
    <property type="match status" value="1"/>
</dbReference>
<evidence type="ECO:0000313" key="2">
    <source>
        <dbReference type="EMBL" id="NOJ81978.1"/>
    </source>
</evidence>
<protein>
    <submittedName>
        <fullName evidence="2">Hydrolase</fullName>
    </submittedName>
</protein>
<dbReference type="InterPro" id="IPR050261">
    <property type="entry name" value="FrsA_esterase"/>
</dbReference>
<dbReference type="PANTHER" id="PTHR22946">
    <property type="entry name" value="DIENELACTONE HYDROLASE DOMAIN-CONTAINING PROTEIN-RELATED"/>
    <property type="match status" value="1"/>
</dbReference>
<accession>A0A7Y4IMH9</accession>
<dbReference type="InterPro" id="IPR002925">
    <property type="entry name" value="Dienelactn_hydro"/>
</dbReference>
<dbReference type="Gene3D" id="3.40.50.1820">
    <property type="entry name" value="alpha/beta hydrolase"/>
    <property type="match status" value="1"/>
</dbReference>
<evidence type="ECO:0000259" key="1">
    <source>
        <dbReference type="Pfam" id="PF01738"/>
    </source>
</evidence>
<dbReference type="GO" id="GO:0016787">
    <property type="term" value="F:hydrolase activity"/>
    <property type="evidence" value="ECO:0007669"/>
    <property type="project" value="UniProtKB-KW"/>
</dbReference>
<dbReference type="RefSeq" id="WP_253817135.1">
    <property type="nucleotide sequence ID" value="NZ_JABFNS010000119.1"/>
</dbReference>
<proteinExistence type="predicted"/>
<reference evidence="2 3" key="1">
    <citation type="submission" date="2020-05" db="EMBL/GenBank/DDBJ databases">
        <authorList>
            <person name="Whitworth D."/>
        </authorList>
    </citation>
    <scope>NUCLEOTIDE SEQUENCE [LARGE SCALE GENOMIC DNA]</scope>
    <source>
        <strain evidence="2 3">AM005</strain>
    </source>
</reference>
<sequence length="230" mass="24241">MWQEGNTDPDVREVEVQVGDVVLGGSLGIPDGARGLVIFAHGSGSSRFSPRNRAVARALRAQGLATLLFDLLSEAEEVEDARTGELRFDIPFLARRLAAVTEWAQRQPALAVLRMGYFGSSTGAAAALVAAALHPDLIHAVVSRGGRPDLAGPVLPRVQAPTLLLVGGQDVGVLELNEASLARMEGLKGIQIIPGATHLFEEPGALEQVARQAAAWFLRFLGGVGAEART</sequence>
<feature type="domain" description="Dienelactone hydrolase" evidence="1">
    <location>
        <begin position="27"/>
        <end position="214"/>
    </location>
</feature>
<keyword evidence="2" id="KW-0378">Hydrolase</keyword>
<gene>
    <name evidence="2" type="ORF">HNV28_27245</name>
</gene>
<dbReference type="InterPro" id="IPR029058">
    <property type="entry name" value="AB_hydrolase_fold"/>
</dbReference>
<name>A0A7Y4IMH9_MYXXA</name>
<comment type="caution">
    <text evidence="2">The sequence shown here is derived from an EMBL/GenBank/DDBJ whole genome shotgun (WGS) entry which is preliminary data.</text>
</comment>
<dbReference type="EMBL" id="JABFNT010000108">
    <property type="protein sequence ID" value="NOJ81978.1"/>
    <property type="molecule type" value="Genomic_DNA"/>
</dbReference>
<dbReference type="Pfam" id="PF01738">
    <property type="entry name" value="DLH"/>
    <property type="match status" value="1"/>
</dbReference>